<accession>A0ABS8ZPV3</accession>
<dbReference type="PANTHER" id="PTHR18964">
    <property type="entry name" value="ROK (REPRESSOR, ORF, KINASE) FAMILY"/>
    <property type="match status" value="1"/>
</dbReference>
<dbReference type="InterPro" id="IPR036388">
    <property type="entry name" value="WH-like_DNA-bd_sf"/>
</dbReference>
<dbReference type="InterPro" id="IPR049874">
    <property type="entry name" value="ROK_cs"/>
</dbReference>
<proteinExistence type="inferred from homology"/>
<dbReference type="SUPFAM" id="SSF53067">
    <property type="entry name" value="Actin-like ATPase domain"/>
    <property type="match status" value="1"/>
</dbReference>
<evidence type="ECO:0000313" key="2">
    <source>
        <dbReference type="EMBL" id="MCE7009609.1"/>
    </source>
</evidence>
<gene>
    <name evidence="2" type="ORF">LWC34_43395</name>
</gene>
<dbReference type="RefSeq" id="WP_233731141.1">
    <property type="nucleotide sequence ID" value="NZ_JAJVCN010000004.1"/>
</dbReference>
<sequence length="387" mass="40684">MTPRRQSGRAPVTSPAAATVFTTVLTQGPVSRVDVARRTGLSSAAVTKASRPLIEAGYLVELDSEQGGVGRPASPLDLRTDREFFLGVKITDRELIGVVTDLRSQILVTKFHQLPSRKVDAVVDGVSEMVTDLLAESKAYKQRTHCVGVTVAGDVDRDEGFVRYSPFLHWRDVPLAELLAEKIDLEITVDNDVKAITVAERWFGNGVGADSFALVTLGTGIGCGLVVNGGVVTGSHGVAGEIGHIPVFGDGPLCHCGATGCVEAIASTDAIVAAARMTTGEPALTMEEVVTGARLGDVALRRVFARAGVAIGRGLASMANLVGPERIIVSGEGLDAYDLFADEIRDTFATQAFGAAAHCELILRPLPFEEWARGAAAIAAVRTLVIS</sequence>
<dbReference type="InterPro" id="IPR000600">
    <property type="entry name" value="ROK"/>
</dbReference>
<name>A0ABS8ZPV3_9PSEU</name>
<evidence type="ECO:0000313" key="3">
    <source>
        <dbReference type="Proteomes" id="UP001521150"/>
    </source>
</evidence>
<keyword evidence="3" id="KW-1185">Reference proteome</keyword>
<dbReference type="EMBL" id="JAJVCN010000004">
    <property type="protein sequence ID" value="MCE7009609.1"/>
    <property type="molecule type" value="Genomic_DNA"/>
</dbReference>
<reference evidence="2 3" key="1">
    <citation type="submission" date="2021-12" db="EMBL/GenBank/DDBJ databases">
        <title>Genome sequence of Kibdelosporangium philippinense ATCC 49844.</title>
        <authorList>
            <person name="Fedorov E.A."/>
            <person name="Omeragic M."/>
            <person name="Shalygina K.F."/>
            <person name="Maclea K.S."/>
        </authorList>
    </citation>
    <scope>NUCLEOTIDE SEQUENCE [LARGE SCALE GENOMIC DNA]</scope>
    <source>
        <strain evidence="2 3">ATCC 49844</strain>
    </source>
</reference>
<dbReference type="Pfam" id="PF00480">
    <property type="entry name" value="ROK"/>
    <property type="match status" value="1"/>
</dbReference>
<dbReference type="SUPFAM" id="SSF46785">
    <property type="entry name" value="Winged helix' DNA-binding domain"/>
    <property type="match status" value="1"/>
</dbReference>
<comment type="similarity">
    <text evidence="1">Belongs to the ROK (NagC/XylR) family.</text>
</comment>
<dbReference type="PROSITE" id="PS01125">
    <property type="entry name" value="ROK"/>
    <property type="match status" value="1"/>
</dbReference>
<dbReference type="CDD" id="cd24073">
    <property type="entry name" value="ASKHA_ATPase_ROK_CYANR"/>
    <property type="match status" value="1"/>
</dbReference>
<dbReference type="InterPro" id="IPR043129">
    <property type="entry name" value="ATPase_NBD"/>
</dbReference>
<dbReference type="PANTHER" id="PTHR18964:SF149">
    <property type="entry name" value="BIFUNCTIONAL UDP-N-ACETYLGLUCOSAMINE 2-EPIMERASE_N-ACETYLMANNOSAMINE KINASE"/>
    <property type="match status" value="1"/>
</dbReference>
<protein>
    <submittedName>
        <fullName evidence="2">ROK family protein</fullName>
    </submittedName>
</protein>
<comment type="caution">
    <text evidence="2">The sequence shown here is derived from an EMBL/GenBank/DDBJ whole genome shotgun (WGS) entry which is preliminary data.</text>
</comment>
<dbReference type="Gene3D" id="1.10.10.10">
    <property type="entry name" value="Winged helix-like DNA-binding domain superfamily/Winged helix DNA-binding domain"/>
    <property type="match status" value="1"/>
</dbReference>
<dbReference type="Proteomes" id="UP001521150">
    <property type="component" value="Unassembled WGS sequence"/>
</dbReference>
<organism evidence="2 3">
    <name type="scientific">Kibdelosporangium philippinense</name>
    <dbReference type="NCBI Taxonomy" id="211113"/>
    <lineage>
        <taxon>Bacteria</taxon>
        <taxon>Bacillati</taxon>
        <taxon>Actinomycetota</taxon>
        <taxon>Actinomycetes</taxon>
        <taxon>Pseudonocardiales</taxon>
        <taxon>Pseudonocardiaceae</taxon>
        <taxon>Kibdelosporangium</taxon>
    </lineage>
</organism>
<dbReference type="Gene3D" id="3.30.420.40">
    <property type="match status" value="2"/>
</dbReference>
<dbReference type="InterPro" id="IPR036390">
    <property type="entry name" value="WH_DNA-bd_sf"/>
</dbReference>
<evidence type="ECO:0000256" key="1">
    <source>
        <dbReference type="ARBA" id="ARBA00006479"/>
    </source>
</evidence>